<proteinExistence type="inferred from homology"/>
<dbReference type="EMBL" id="JAWDIP010000003">
    <property type="protein sequence ID" value="MDY0395541.1"/>
    <property type="molecule type" value="Genomic_DNA"/>
</dbReference>
<keyword evidence="8" id="KW-0472">Membrane</keyword>
<evidence type="ECO:0000256" key="3">
    <source>
        <dbReference type="ARBA" id="ARBA00022448"/>
    </source>
</evidence>
<evidence type="ECO:0000256" key="4">
    <source>
        <dbReference type="ARBA" id="ARBA00022475"/>
    </source>
</evidence>
<evidence type="ECO:0000256" key="5">
    <source>
        <dbReference type="ARBA" id="ARBA00022741"/>
    </source>
</evidence>
<keyword evidence="6" id="KW-0067">ATP-binding</keyword>
<dbReference type="InterPro" id="IPR027417">
    <property type="entry name" value="P-loop_NTPase"/>
</dbReference>
<dbReference type="PANTHER" id="PTHR43553">
    <property type="entry name" value="HEAVY METAL TRANSPORTER"/>
    <property type="match status" value="1"/>
</dbReference>
<keyword evidence="10" id="KW-1185">Reference proteome</keyword>
<evidence type="ECO:0000256" key="8">
    <source>
        <dbReference type="ARBA" id="ARBA00023136"/>
    </source>
</evidence>
<evidence type="ECO:0000313" key="9">
    <source>
        <dbReference type="EMBL" id="MDY0395541.1"/>
    </source>
</evidence>
<sequence length="103" mass="11963">MLILDEPTFGQDAHSNQELMRLLYERYLENTAIVMITHDMELVAQYATRVIVMQDGKIAADCTPDTLWKKYAGNLQEWHLSTPVSLKLQQLQERKYDYVPTSS</sequence>
<keyword evidence="3" id="KW-0813">Transport</keyword>
<comment type="subcellular location">
    <subcellularLocation>
        <location evidence="1">Cell membrane</location>
        <topology evidence="1">Peripheral membrane protein</topology>
    </subcellularLocation>
</comment>
<dbReference type="SUPFAM" id="SSF52540">
    <property type="entry name" value="P-loop containing nucleoside triphosphate hydrolases"/>
    <property type="match status" value="1"/>
</dbReference>
<dbReference type="InterPro" id="IPR050095">
    <property type="entry name" value="ECF_ABC_transporter_ATP-bd"/>
</dbReference>
<accession>A0ABU5C868</accession>
<dbReference type="Proteomes" id="UP001281447">
    <property type="component" value="Unassembled WGS sequence"/>
</dbReference>
<gene>
    <name evidence="9" type="ORF">RWE15_15285</name>
</gene>
<dbReference type="Gene3D" id="3.40.50.300">
    <property type="entry name" value="P-loop containing nucleotide triphosphate hydrolases"/>
    <property type="match status" value="1"/>
</dbReference>
<comment type="similarity">
    <text evidence="2">Belongs to the ABC transporter superfamily.</text>
</comment>
<evidence type="ECO:0000313" key="10">
    <source>
        <dbReference type="Proteomes" id="UP001281447"/>
    </source>
</evidence>
<evidence type="ECO:0008006" key="11">
    <source>
        <dbReference type="Google" id="ProtNLM"/>
    </source>
</evidence>
<keyword evidence="4" id="KW-1003">Cell membrane</keyword>
<evidence type="ECO:0000256" key="7">
    <source>
        <dbReference type="ARBA" id="ARBA00022967"/>
    </source>
</evidence>
<dbReference type="PANTHER" id="PTHR43553:SF27">
    <property type="entry name" value="ENERGY-COUPLING FACTOR TRANSPORTER ATP-BINDING PROTEIN ECFA2"/>
    <property type="match status" value="1"/>
</dbReference>
<evidence type="ECO:0000256" key="6">
    <source>
        <dbReference type="ARBA" id="ARBA00022840"/>
    </source>
</evidence>
<organism evidence="9 10">
    <name type="scientific">Tigheibacillus halophilus</name>
    <dbReference type="NCBI Taxonomy" id="361280"/>
    <lineage>
        <taxon>Bacteria</taxon>
        <taxon>Bacillati</taxon>
        <taxon>Bacillota</taxon>
        <taxon>Bacilli</taxon>
        <taxon>Bacillales</taxon>
        <taxon>Bacillaceae</taxon>
        <taxon>Tigheibacillus</taxon>
    </lineage>
</organism>
<keyword evidence="5" id="KW-0547">Nucleotide-binding</keyword>
<evidence type="ECO:0000256" key="1">
    <source>
        <dbReference type="ARBA" id="ARBA00004202"/>
    </source>
</evidence>
<keyword evidence="7" id="KW-1278">Translocase</keyword>
<name>A0ABU5C868_9BACI</name>
<protein>
    <recommendedName>
        <fullName evidence="11">Energy-coupling factor transport system ATP-binding protein</fullName>
    </recommendedName>
</protein>
<reference evidence="9 10" key="1">
    <citation type="submission" date="2023-10" db="EMBL/GenBank/DDBJ databases">
        <title>Virgibacillus halophilus 5B73C genome.</title>
        <authorList>
            <person name="Miliotis G."/>
            <person name="Sengupta P."/>
            <person name="Hameed A."/>
            <person name="Chuvochina M."/>
            <person name="Mcdonagh F."/>
            <person name="Simpson A.C."/>
            <person name="Singh N.K."/>
            <person name="Rekha P.D."/>
            <person name="Raman K."/>
            <person name="Hugenholtz P."/>
            <person name="Venkateswaran K."/>
        </authorList>
    </citation>
    <scope>NUCLEOTIDE SEQUENCE [LARGE SCALE GENOMIC DNA]</scope>
    <source>
        <strain evidence="9 10">5B73C</strain>
    </source>
</reference>
<comment type="caution">
    <text evidence="9">The sequence shown here is derived from an EMBL/GenBank/DDBJ whole genome shotgun (WGS) entry which is preliminary data.</text>
</comment>
<evidence type="ECO:0000256" key="2">
    <source>
        <dbReference type="ARBA" id="ARBA00005417"/>
    </source>
</evidence>